<dbReference type="InterPro" id="IPR057748">
    <property type="entry name" value="NFRKB_WH_2"/>
</dbReference>
<evidence type="ECO:0000313" key="5">
    <source>
        <dbReference type="EMBL" id="OXA60062.1"/>
    </source>
</evidence>
<dbReference type="GO" id="GO:0002020">
    <property type="term" value="F:protease binding"/>
    <property type="evidence" value="ECO:0007669"/>
    <property type="project" value="TreeGrafter"/>
</dbReference>
<protein>
    <submittedName>
        <fullName evidence="5">Nuclear factor related to kappa-B-binding protein</fullName>
    </submittedName>
</protein>
<dbReference type="CDD" id="cd21865">
    <property type="entry name" value="DEUBAD_NFRKB"/>
    <property type="match status" value="1"/>
</dbReference>
<feature type="compositionally biased region" description="Polar residues" evidence="3">
    <location>
        <begin position="262"/>
        <end position="280"/>
    </location>
</feature>
<reference evidence="5 6" key="1">
    <citation type="submission" date="2015-12" db="EMBL/GenBank/DDBJ databases">
        <title>The genome of Folsomia candida.</title>
        <authorList>
            <person name="Faddeeva A."/>
            <person name="Derks M.F."/>
            <person name="Anvar Y."/>
            <person name="Smit S."/>
            <person name="Van Straalen N."/>
            <person name="Roelofs D."/>
        </authorList>
    </citation>
    <scope>NUCLEOTIDE SEQUENCE [LARGE SCALE GENOMIC DNA]</scope>
    <source>
        <strain evidence="5 6">VU population</strain>
        <tissue evidence="5">Whole body</tissue>
    </source>
</reference>
<evidence type="ECO:0000259" key="4">
    <source>
        <dbReference type="PROSITE" id="PS51916"/>
    </source>
</evidence>
<comment type="caution">
    <text evidence="5">The sequence shown here is derived from an EMBL/GenBank/DDBJ whole genome shotgun (WGS) entry which is preliminary data.</text>
</comment>
<feature type="compositionally biased region" description="Acidic residues" evidence="3">
    <location>
        <begin position="972"/>
        <end position="989"/>
    </location>
</feature>
<feature type="compositionally biased region" description="Low complexity" evidence="3">
    <location>
        <begin position="610"/>
        <end position="625"/>
    </location>
</feature>
<feature type="region of interest" description="Disordered" evidence="3">
    <location>
        <begin position="1186"/>
        <end position="1263"/>
    </location>
</feature>
<feature type="compositionally biased region" description="Low complexity" evidence="3">
    <location>
        <begin position="1282"/>
        <end position="1295"/>
    </location>
</feature>
<keyword evidence="6" id="KW-1185">Reference proteome</keyword>
<proteinExistence type="predicted"/>
<accession>A0A226ER13</accession>
<feature type="compositionally biased region" description="Basic residues" evidence="3">
    <location>
        <begin position="154"/>
        <end position="166"/>
    </location>
</feature>
<dbReference type="EMBL" id="LNIX01000002">
    <property type="protein sequence ID" value="OXA60062.1"/>
    <property type="molecule type" value="Genomic_DNA"/>
</dbReference>
<feature type="region of interest" description="Disordered" evidence="3">
    <location>
        <begin position="149"/>
        <end position="296"/>
    </location>
</feature>
<dbReference type="InterPro" id="IPR024867">
    <property type="entry name" value="NFRKB"/>
</dbReference>
<dbReference type="PROSITE" id="PS51916">
    <property type="entry name" value="DEUBAD"/>
    <property type="match status" value="1"/>
</dbReference>
<dbReference type="InterPro" id="IPR025220">
    <property type="entry name" value="NFRKB_WH_1"/>
</dbReference>
<evidence type="ECO:0000256" key="2">
    <source>
        <dbReference type="ARBA" id="ARBA00023242"/>
    </source>
</evidence>
<dbReference type="Gene3D" id="1.10.10.2430">
    <property type="entry name" value="NFRKB winged helix-like domain"/>
    <property type="match status" value="1"/>
</dbReference>
<feature type="compositionally biased region" description="Polar residues" evidence="3">
    <location>
        <begin position="1845"/>
        <end position="1864"/>
    </location>
</feature>
<evidence type="ECO:0000256" key="1">
    <source>
        <dbReference type="ARBA" id="ARBA00004123"/>
    </source>
</evidence>
<feature type="region of interest" description="Disordered" evidence="3">
    <location>
        <begin position="606"/>
        <end position="625"/>
    </location>
</feature>
<keyword evidence="2" id="KW-0539">Nucleus</keyword>
<dbReference type="Proteomes" id="UP000198287">
    <property type="component" value="Unassembled WGS sequence"/>
</dbReference>
<evidence type="ECO:0000256" key="3">
    <source>
        <dbReference type="SAM" id="MobiDB-lite"/>
    </source>
</evidence>
<organism evidence="5 6">
    <name type="scientific">Folsomia candida</name>
    <name type="common">Springtail</name>
    <dbReference type="NCBI Taxonomy" id="158441"/>
    <lineage>
        <taxon>Eukaryota</taxon>
        <taxon>Metazoa</taxon>
        <taxon>Ecdysozoa</taxon>
        <taxon>Arthropoda</taxon>
        <taxon>Hexapoda</taxon>
        <taxon>Collembola</taxon>
        <taxon>Entomobryomorpha</taxon>
        <taxon>Isotomoidea</taxon>
        <taxon>Isotomidae</taxon>
        <taxon>Proisotominae</taxon>
        <taxon>Folsomia</taxon>
    </lineage>
</organism>
<dbReference type="Pfam" id="PF25793">
    <property type="entry name" value="WHD_2nd_NFRKB"/>
    <property type="match status" value="2"/>
</dbReference>
<feature type="compositionally biased region" description="Low complexity" evidence="3">
    <location>
        <begin position="195"/>
        <end position="210"/>
    </location>
</feature>
<dbReference type="OMA" id="RSEICEM"/>
<evidence type="ECO:0000313" key="6">
    <source>
        <dbReference type="Proteomes" id="UP000198287"/>
    </source>
</evidence>
<dbReference type="PANTHER" id="PTHR13052:SF3">
    <property type="entry name" value="NUCLEAR FACTOR RELATED TO KAPPA-B-BINDING PROTEIN"/>
    <property type="match status" value="1"/>
</dbReference>
<gene>
    <name evidence="5" type="ORF">Fcan01_06237</name>
</gene>
<feature type="region of interest" description="Disordered" evidence="3">
    <location>
        <begin position="965"/>
        <end position="1013"/>
    </location>
</feature>
<feature type="region of interest" description="Disordered" evidence="3">
    <location>
        <begin position="1279"/>
        <end position="1318"/>
    </location>
</feature>
<dbReference type="InterPro" id="IPR044867">
    <property type="entry name" value="DEUBAD_dom"/>
</dbReference>
<dbReference type="PANTHER" id="PTHR13052">
    <property type="entry name" value="NFRKB-RELATED"/>
    <property type="match status" value="1"/>
</dbReference>
<dbReference type="OrthoDB" id="70874at2759"/>
<feature type="region of interest" description="Disordered" evidence="3">
    <location>
        <begin position="1728"/>
        <end position="1748"/>
    </location>
</feature>
<feature type="compositionally biased region" description="Polar residues" evidence="3">
    <location>
        <begin position="174"/>
        <end position="185"/>
    </location>
</feature>
<dbReference type="Pfam" id="PF14465">
    <property type="entry name" value="WHD_1st_NFRKB"/>
    <property type="match status" value="1"/>
</dbReference>
<feature type="compositionally biased region" description="Polar residues" evidence="3">
    <location>
        <begin position="1296"/>
        <end position="1318"/>
    </location>
</feature>
<comment type="subcellular location">
    <subcellularLocation>
        <location evidence="1">Nucleus</location>
    </subcellularLocation>
</comment>
<dbReference type="GO" id="GO:0031011">
    <property type="term" value="C:Ino80 complex"/>
    <property type="evidence" value="ECO:0007669"/>
    <property type="project" value="InterPro"/>
</dbReference>
<feature type="compositionally biased region" description="Low complexity" evidence="3">
    <location>
        <begin position="1213"/>
        <end position="1254"/>
    </location>
</feature>
<dbReference type="STRING" id="158441.A0A226ER13"/>
<feature type="region of interest" description="Disordered" evidence="3">
    <location>
        <begin position="1844"/>
        <end position="1864"/>
    </location>
</feature>
<sequence length="1864" mass="198839">MEAFESEDVKIDGWEIRLPSDICTNRQIFDEIFSIDTWNNVLTPEQRCRLTQMLPKEIAASPEMSKQTIEGFFNGSLTMFSEAPLDNFYGKLESGQFDPVVTEMKANIKRELRKESIRQLKNYHTSLLEDIVVSRQRYMNRLKARIIPLTNKSKPTKAKQPLKPKKQTGAGVLQNASSELNTKLSTPIVGAGTGKQPKMPQTPVKPVTKVEPPDASLNPLNVKKRKNTEDPLDLADSGKPLYKKNSNIASKPKPSLSKGKTGPTTTCSGNKIGGQSANDQVENKPAPPPPTSPTTIVVKVENCSPSISDIKLQQQQQQQQDQPVIIVTASQTPTRFMPASHSSTSSPASSTTKSILNAALTSDKLVKSSTNSSSSIYTSSTKSSPILASQLQASPQVSVKMEDSLNFFSTESENDSGCITLNYQKLEEKSSEDDELESSSDEFEAIQPTIGFGSTTALPPTSTITTAMLMSSTTTPTLAKVMLSSPATGINTTFPSSSILPTLTTAATTTAMTTALTNKIIQVQPQHHQQDASGNSFVTVTVSSAGSGGGNKLQSHSSPVYILSTKTLTDGHQSHGRIIQIPKDAIKSIPISSQQLALMNSPKIIVKGTSSSSPPSSSSSSGLDQQQQQFIHQSSIISNQPQEIIRISNADLLNAKTSGNSVHYVTNSGKNLILHPVTSSGLNQPSSVKIISSSSGNQLISSCSNHPLTTSSYANLNIVTASSDLGGGGVQFATNASQPLKLNDLSLNSSSLLETGELNLSLSSLGSSLGGLGGSMTGMNVSNISAGSLDGGIMDTENMKLEIDKIDDLSVLDGTFDSIPNLSDELDGLDLDLVEGLCDFEGLLSDEKRYPSFFSLIREVLCSTRDHRMTLLCLEKTIRKWAVSPGAALNDWFLNVSDWNNGLVTALNFLAGTYQDVHPEDFVPYIEYKYKTKYYQWIGAGRDGDNNLTPLCGIWMSNLERLPSVTSKMDGETEDQEEEDEENEDSELAEDAKKKNKRPITPPPPRCVTDWTVRPSTDEEKNLFRVQERSRFDNPHKAFTYTMHCYESVVGPVKGVYSSQVGMTNKARGHSLLVDSIPIGPRVLSESWAVAGGVYPYDRPPYVTILALVRDAVARLPNGEGTRSEICEMLRDSAFLAPDASSVTLNSVVSGALDRLHYERDPCVRYDSHKKSWIYLHRDRTQDQFERLHHNRSYTKSTKSRNNTSRKSRRSTKAPTPTSASSSTVTPASAVSSTCSTPVTSTSPSSTTADSCTTGMDDLSVPTPTAAEPIKLITTTIPLPPQQVQSQSTTSESATLVSVENSAPRSENQTKSDVPNTSNTMLQTIKLTTLPVKQTTASSSSAESSTSMSIKVDATPVPVPVPTPTPVIPQQQQQPTQFLVQTTSSSMSPVTQNTIQLQSGRTVQIQGFPSIATTSTGETVMVSGIQTGTTSSATPQGQMLFGPQTVLRIANALRLSQMRLPGSTMAPGNIRVPQQHRILLTRGAVPGQPGILLGHTSSGQTVILSTTGGNIGSLQTLSTSSNQILSQIQQQQETIGTISTGSNNGVEIVSTPLSSSSSPTMTTYSLRQMLGKSLSQASPILSTNQPLTTQNISTSSSGGPLNSTPKMLQLNIAGGSGLMKSAIMTSASTSTQPVSTVVNAPSSTTTTAIGSGDFVVTSSGQTLAGVHPQRHPVGYTIATVRGNPMSLQLGTGSQAATINRTIGGQTIQLQALGQNQMMQSILAQNQTAGSVSAPSNNGDTASESNPMALAPNTTPIIIRSMQGDIMLPGHIALGKGGIKLFPFPVGNKTMLAKIIPPTSAASTTTSAPSPPTQPRLPITMSTTKTLATTTTTDIPVITTSTTTSFNANVPTTKPASPSQTSQQQ</sequence>
<feature type="domain" description="DEUBAD" evidence="4">
    <location>
        <begin position="19"/>
        <end position="137"/>
    </location>
</feature>
<name>A0A226ER13_FOLCA</name>
<dbReference type="InterPro" id="IPR038106">
    <property type="entry name" value="NFRKB_winged_sf"/>
</dbReference>